<dbReference type="InterPro" id="IPR036249">
    <property type="entry name" value="Thioredoxin-like_sf"/>
</dbReference>
<dbReference type="SUPFAM" id="SSF47616">
    <property type="entry name" value="GST C-terminal domain-like"/>
    <property type="match status" value="1"/>
</dbReference>
<dbReference type="Pfam" id="PF13409">
    <property type="entry name" value="GST_N_2"/>
    <property type="match status" value="1"/>
</dbReference>
<dbReference type="Proteomes" id="UP000567179">
    <property type="component" value="Unassembled WGS sequence"/>
</dbReference>
<dbReference type="OrthoDB" id="4951845at2759"/>
<dbReference type="Gene3D" id="1.20.1050.10">
    <property type="match status" value="1"/>
</dbReference>
<sequence>MTIILYDLATRTGETISPNPWKTKCVFAFMYLAKVSCVPDTTRCLRLCLALKRLPFEVKKVGLHEVQQVLPREGIPPASKKDDGTPYYSIPAIHDLSTGVKLSDSWEIAHYLDKTYPDTHRLFPEGTISLQRAFTDSFRPHLNPGFLFFFPSLPDIYIPETRDYITQIIEKSAGKPIDKILPQGEEAIVEWDNFKAGLSKLEAWYSYSNGRFLMDDTPVWADLPLVAQLLVYRTVWGKDSEKWKDVSSWNGGRWGALVAYFDALNIVNGDA</sequence>
<feature type="domain" description="Glutathione S-transferase UstS-like C-terminal" evidence="2">
    <location>
        <begin position="130"/>
        <end position="262"/>
    </location>
</feature>
<comment type="caution">
    <text evidence="3">The sequence shown here is derived from an EMBL/GenBank/DDBJ whole genome shotgun (WGS) entry which is preliminary data.</text>
</comment>
<evidence type="ECO:0000313" key="3">
    <source>
        <dbReference type="EMBL" id="KAF5317816.1"/>
    </source>
</evidence>
<dbReference type="InterPro" id="IPR036282">
    <property type="entry name" value="Glutathione-S-Trfase_C_sf"/>
</dbReference>
<feature type="domain" description="GST N-terminal" evidence="1">
    <location>
        <begin position="45"/>
        <end position="114"/>
    </location>
</feature>
<name>A0A8H5EZA4_9AGAR</name>
<reference evidence="3 4" key="1">
    <citation type="journal article" date="2020" name="ISME J.">
        <title>Uncovering the hidden diversity of litter-decomposition mechanisms in mushroom-forming fungi.</title>
        <authorList>
            <person name="Floudas D."/>
            <person name="Bentzer J."/>
            <person name="Ahren D."/>
            <person name="Johansson T."/>
            <person name="Persson P."/>
            <person name="Tunlid A."/>
        </authorList>
    </citation>
    <scope>NUCLEOTIDE SEQUENCE [LARGE SCALE GENOMIC DNA]</scope>
    <source>
        <strain evidence="3 4">CBS 101986</strain>
    </source>
</reference>
<evidence type="ECO:0000259" key="1">
    <source>
        <dbReference type="Pfam" id="PF13409"/>
    </source>
</evidence>
<organism evidence="3 4">
    <name type="scientific">Psilocybe cf. subviscida</name>
    <dbReference type="NCBI Taxonomy" id="2480587"/>
    <lineage>
        <taxon>Eukaryota</taxon>
        <taxon>Fungi</taxon>
        <taxon>Dikarya</taxon>
        <taxon>Basidiomycota</taxon>
        <taxon>Agaricomycotina</taxon>
        <taxon>Agaricomycetes</taxon>
        <taxon>Agaricomycetidae</taxon>
        <taxon>Agaricales</taxon>
        <taxon>Agaricineae</taxon>
        <taxon>Strophariaceae</taxon>
        <taxon>Psilocybe</taxon>
    </lineage>
</organism>
<accession>A0A8H5EZA4</accession>
<dbReference type="SUPFAM" id="SSF52833">
    <property type="entry name" value="Thioredoxin-like"/>
    <property type="match status" value="1"/>
</dbReference>
<evidence type="ECO:0008006" key="5">
    <source>
        <dbReference type="Google" id="ProtNLM"/>
    </source>
</evidence>
<gene>
    <name evidence="3" type="ORF">D9619_012618</name>
</gene>
<proteinExistence type="predicted"/>
<dbReference type="Gene3D" id="3.40.30.10">
    <property type="entry name" value="Glutaredoxin"/>
    <property type="match status" value="1"/>
</dbReference>
<dbReference type="InterPro" id="IPR004045">
    <property type="entry name" value="Glutathione_S-Trfase_N"/>
</dbReference>
<dbReference type="AlphaFoldDB" id="A0A8H5EZA4"/>
<dbReference type="InterPro" id="IPR054416">
    <property type="entry name" value="GST_UstS-like_C"/>
</dbReference>
<protein>
    <recommendedName>
        <fullName evidence="5">GST N-terminal domain-containing protein</fullName>
    </recommendedName>
</protein>
<evidence type="ECO:0000313" key="4">
    <source>
        <dbReference type="Proteomes" id="UP000567179"/>
    </source>
</evidence>
<dbReference type="EMBL" id="JAACJJ010000032">
    <property type="protein sequence ID" value="KAF5317816.1"/>
    <property type="molecule type" value="Genomic_DNA"/>
</dbReference>
<keyword evidence="4" id="KW-1185">Reference proteome</keyword>
<evidence type="ECO:0000259" key="2">
    <source>
        <dbReference type="Pfam" id="PF22041"/>
    </source>
</evidence>
<dbReference type="Pfam" id="PF22041">
    <property type="entry name" value="GST_C_7"/>
    <property type="match status" value="1"/>
</dbReference>